<dbReference type="PaxDb" id="8355-A0A1L8GNW6"/>
<sequence>MDMQPNAVIHKLNLTKGYTIEVRGIIDHDANRFAIELGKDADNVIIHFNPRFDYSVDKNIIICNSKHNNVWGSEQKEPAFPFQKGSETMIAFEFQNDIRVKLPDGRQFTFPLRVPEDVIQFLALYSFHIRSISIHFSAL</sequence>
<keyword evidence="2" id="KW-1185">Reference proteome</keyword>
<dbReference type="Pfam" id="PF00337">
    <property type="entry name" value="Gal-bind_lectin"/>
    <property type="match status" value="1"/>
</dbReference>
<gene>
    <name evidence="3" type="primary">lgals1.4.L</name>
</gene>
<dbReference type="GeneID" id="108713562"/>
<dbReference type="GO" id="GO:0030395">
    <property type="term" value="F:lactose binding"/>
    <property type="evidence" value="ECO:0007669"/>
    <property type="project" value="TreeGrafter"/>
</dbReference>
<dbReference type="OrthoDB" id="8443340at2759"/>
<dbReference type="GO" id="GO:0005615">
    <property type="term" value="C:extracellular space"/>
    <property type="evidence" value="ECO:0007669"/>
    <property type="project" value="TreeGrafter"/>
</dbReference>
<dbReference type="STRING" id="8355.A0A1L8GNW6"/>
<dbReference type="SUPFAM" id="SSF49899">
    <property type="entry name" value="Concanavalin A-like lectins/glucanases"/>
    <property type="match status" value="1"/>
</dbReference>
<dbReference type="SMART" id="SM00908">
    <property type="entry name" value="Gal-bind_lectin"/>
    <property type="match status" value="1"/>
</dbReference>
<dbReference type="FunFam" id="2.60.120.200:FF:000021">
    <property type="entry name" value="Galectin"/>
    <property type="match status" value="1"/>
</dbReference>
<keyword evidence="1" id="KW-0430">Lectin</keyword>
<dbReference type="OMA" id="ICNSRQE"/>
<dbReference type="RefSeq" id="XP_041446670.1">
    <property type="nucleotide sequence ID" value="XM_041590736.1"/>
</dbReference>
<dbReference type="InterPro" id="IPR013320">
    <property type="entry name" value="ConA-like_dom_sf"/>
</dbReference>
<dbReference type="InterPro" id="IPR044156">
    <property type="entry name" value="Galectin-like"/>
</dbReference>
<dbReference type="KEGG" id="xla:108713562"/>
<dbReference type="SMART" id="SM00276">
    <property type="entry name" value="GLECT"/>
    <property type="match status" value="1"/>
</dbReference>
<dbReference type="InterPro" id="IPR001079">
    <property type="entry name" value="Galectin_CRD"/>
</dbReference>
<name>A0A1L8GNW6_XENLA</name>
<dbReference type="CTD" id="108713562"/>
<evidence type="ECO:0000313" key="2">
    <source>
        <dbReference type="Proteomes" id="UP000186698"/>
    </source>
</evidence>
<organism evidence="2 3">
    <name type="scientific">Xenopus laevis</name>
    <name type="common">African clawed frog</name>
    <dbReference type="NCBI Taxonomy" id="8355"/>
    <lineage>
        <taxon>Eukaryota</taxon>
        <taxon>Metazoa</taxon>
        <taxon>Chordata</taxon>
        <taxon>Craniata</taxon>
        <taxon>Vertebrata</taxon>
        <taxon>Euteleostomi</taxon>
        <taxon>Amphibia</taxon>
        <taxon>Batrachia</taxon>
        <taxon>Anura</taxon>
        <taxon>Pipoidea</taxon>
        <taxon>Pipidae</taxon>
        <taxon>Xenopodinae</taxon>
        <taxon>Xenopus</taxon>
        <taxon>Xenopus</taxon>
    </lineage>
</organism>
<dbReference type="GO" id="GO:0043236">
    <property type="term" value="F:laminin binding"/>
    <property type="evidence" value="ECO:0007669"/>
    <property type="project" value="TreeGrafter"/>
</dbReference>
<reference evidence="3" key="1">
    <citation type="submission" date="2025-08" db="UniProtKB">
        <authorList>
            <consortium name="RefSeq"/>
        </authorList>
    </citation>
    <scope>IDENTIFICATION</scope>
    <source>
        <strain evidence="3">J_2021</strain>
        <tissue evidence="3">Erythrocytes</tissue>
    </source>
</reference>
<dbReference type="PANTHER" id="PTHR11346:SF97">
    <property type="entry name" value="GALECTIN-1"/>
    <property type="match status" value="1"/>
</dbReference>
<dbReference type="PANTHER" id="PTHR11346">
    <property type="entry name" value="GALECTIN"/>
    <property type="match status" value="1"/>
</dbReference>
<dbReference type="Proteomes" id="UP000186698">
    <property type="component" value="Chromosome 4L"/>
</dbReference>
<proteinExistence type="predicted"/>
<evidence type="ECO:0000313" key="3">
    <source>
        <dbReference type="RefSeq" id="XP_041446670.1"/>
    </source>
</evidence>
<dbReference type="AlphaFoldDB" id="A0A1L8GNW6"/>
<evidence type="ECO:0000256" key="1">
    <source>
        <dbReference type="ARBA" id="ARBA00022734"/>
    </source>
</evidence>
<dbReference type="CDD" id="cd00070">
    <property type="entry name" value="GLECT"/>
    <property type="match status" value="1"/>
</dbReference>
<dbReference type="PROSITE" id="PS51304">
    <property type="entry name" value="GALECTIN"/>
    <property type="match status" value="1"/>
</dbReference>
<protein>
    <submittedName>
        <fullName evidence="3">Galectin-1</fullName>
    </submittedName>
</protein>
<dbReference type="Gene3D" id="2.60.120.200">
    <property type="match status" value="1"/>
</dbReference>
<accession>A0A1L8GNW6</accession>